<dbReference type="PANTHER" id="PTHR10696:SF56">
    <property type="entry name" value="TAUD_TFDA-LIKE DOMAIN-CONTAINING PROTEIN"/>
    <property type="match status" value="1"/>
</dbReference>
<comment type="cofactor">
    <cofactor evidence="1">
        <name>Fe(2+)</name>
        <dbReference type="ChEBI" id="CHEBI:29033"/>
    </cofactor>
</comment>
<reference evidence="6 7" key="1">
    <citation type="journal article" date="2016" name="Front. Microbiol.">
        <title>Comparative Genomics Analysis of Streptomyces Species Reveals Their Adaptation to the Marine Environment and Their Diversity at the Genomic Level.</title>
        <authorList>
            <person name="Tian X."/>
            <person name="Zhang Z."/>
            <person name="Yang T."/>
            <person name="Chen M."/>
            <person name="Li J."/>
            <person name="Chen F."/>
            <person name="Yang J."/>
            <person name="Li W."/>
            <person name="Zhang B."/>
            <person name="Zhang Z."/>
            <person name="Wu J."/>
            <person name="Zhang C."/>
            <person name="Long L."/>
            <person name="Xiao J."/>
        </authorList>
    </citation>
    <scope>NUCLEOTIDE SEQUENCE [LARGE SCALE GENOMIC DNA]</scope>
    <source>
        <strain evidence="6 7">SCSIO 10429</strain>
    </source>
</reference>
<name>A0A1E7L514_9ACTN</name>
<keyword evidence="7" id="KW-1185">Reference proteome</keyword>
<feature type="domain" description="TauD/TfdA-like" evidence="5">
    <location>
        <begin position="8"/>
        <end position="238"/>
    </location>
</feature>
<evidence type="ECO:0000256" key="1">
    <source>
        <dbReference type="ARBA" id="ARBA00001954"/>
    </source>
</evidence>
<gene>
    <name evidence="6" type="ORF">AN218_13710</name>
</gene>
<dbReference type="PANTHER" id="PTHR10696">
    <property type="entry name" value="GAMMA-BUTYROBETAINE HYDROXYLASE-RELATED"/>
    <property type="match status" value="1"/>
</dbReference>
<dbReference type="InterPro" id="IPR042098">
    <property type="entry name" value="TauD-like_sf"/>
</dbReference>
<keyword evidence="2" id="KW-0560">Oxidoreductase</keyword>
<sequence>METQDLETQDLETQDTDGIAHSLARDGAVVLTGGEPSPRALTVAAALALGERLRRLFPQRMRSSSDGSPVHLHADSFDVVVDVAGVPVRRRHPDEDYALVQLTRSPSSGGESFVADAYRFVDALRTEDPELWEFLTQADVDFYGAWAGLRGLPSTPRAGRHVEYTRTGRRIVRRTDGAVPLHRDPDAEHIEAMLRRFGQAVRELEGTLPRFALEEGDVLLVDNYRCWHGRDAHEGERTTRILTVLTADAR</sequence>
<dbReference type="GO" id="GO:0016491">
    <property type="term" value="F:oxidoreductase activity"/>
    <property type="evidence" value="ECO:0007669"/>
    <property type="project" value="UniProtKB-KW"/>
</dbReference>
<proteinExistence type="predicted"/>
<evidence type="ECO:0000313" key="7">
    <source>
        <dbReference type="Proteomes" id="UP000176005"/>
    </source>
</evidence>
<dbReference type="Pfam" id="PF02668">
    <property type="entry name" value="TauD"/>
    <property type="match status" value="1"/>
</dbReference>
<dbReference type="Gene3D" id="3.60.130.10">
    <property type="entry name" value="Clavaminate synthase-like"/>
    <property type="match status" value="1"/>
</dbReference>
<evidence type="ECO:0000259" key="5">
    <source>
        <dbReference type="Pfam" id="PF02668"/>
    </source>
</evidence>
<comment type="caution">
    <text evidence="6">The sequence shown here is derived from an EMBL/GenBank/DDBJ whole genome shotgun (WGS) entry which is preliminary data.</text>
</comment>
<keyword evidence="3" id="KW-0408">Iron</keyword>
<dbReference type="Proteomes" id="UP000176005">
    <property type="component" value="Unassembled WGS sequence"/>
</dbReference>
<dbReference type="InterPro" id="IPR050411">
    <property type="entry name" value="AlphaKG_dependent_hydroxylases"/>
</dbReference>
<dbReference type="InterPro" id="IPR003819">
    <property type="entry name" value="TauD/TfdA-like"/>
</dbReference>
<evidence type="ECO:0000313" key="6">
    <source>
        <dbReference type="EMBL" id="OEV11287.1"/>
    </source>
</evidence>
<dbReference type="GO" id="GO:0017000">
    <property type="term" value="P:antibiotic biosynthetic process"/>
    <property type="evidence" value="ECO:0007669"/>
    <property type="project" value="UniProtKB-KW"/>
</dbReference>
<dbReference type="AlphaFoldDB" id="A0A1E7L514"/>
<evidence type="ECO:0000256" key="3">
    <source>
        <dbReference type="ARBA" id="ARBA00023004"/>
    </source>
</evidence>
<dbReference type="EMBL" id="LJGW01000235">
    <property type="protein sequence ID" value="OEV11287.1"/>
    <property type="molecule type" value="Genomic_DNA"/>
</dbReference>
<evidence type="ECO:0000256" key="4">
    <source>
        <dbReference type="ARBA" id="ARBA00023194"/>
    </source>
</evidence>
<dbReference type="SUPFAM" id="SSF51197">
    <property type="entry name" value="Clavaminate synthase-like"/>
    <property type="match status" value="1"/>
</dbReference>
<evidence type="ECO:0000256" key="2">
    <source>
        <dbReference type="ARBA" id="ARBA00023002"/>
    </source>
</evidence>
<keyword evidence="4" id="KW-0045">Antibiotic biosynthesis</keyword>
<organism evidence="6 7">
    <name type="scientific">Streptomyces nanshensis</name>
    <dbReference type="NCBI Taxonomy" id="518642"/>
    <lineage>
        <taxon>Bacteria</taxon>
        <taxon>Bacillati</taxon>
        <taxon>Actinomycetota</taxon>
        <taxon>Actinomycetes</taxon>
        <taxon>Kitasatosporales</taxon>
        <taxon>Streptomycetaceae</taxon>
        <taxon>Streptomyces</taxon>
    </lineage>
</organism>
<accession>A0A1E7L514</accession>
<dbReference type="PATRIC" id="fig|518642.10.peg.3136"/>
<protein>
    <recommendedName>
        <fullName evidence="5">TauD/TfdA-like domain-containing protein</fullName>
    </recommendedName>
</protein>